<feature type="domain" description="GGDEF" evidence="6">
    <location>
        <begin position="442"/>
        <end position="578"/>
    </location>
</feature>
<dbReference type="InterPro" id="IPR000160">
    <property type="entry name" value="GGDEF_dom"/>
</dbReference>
<dbReference type="CDD" id="cd01949">
    <property type="entry name" value="GGDEF"/>
    <property type="match status" value="1"/>
</dbReference>
<sequence length="593" mass="66071">MNSPGKDLTASPRPDIRRFWGGIRFRLTLMFGGVSLILGITSTGLIEHLAARSMIALSGERTREISRSIANSISQSLIERLREITLMSRSPLLTSGDWTNPAVRTIIEAAKESYTPYAWMGVADTSGRVVIATGHLLEGKDVSQRPWFVHGRTGPFLGDVHQALLLEHYLQNADPDVPLRFIDFAAPIRDPEGQWLGIVATHANWNWVDAVISEGMSPENTAQDIEVLLVDQEGYVLYPIQGDGQLHSLGQRLPKSGYAILDWDNRRYLTAQTIVRAPGTDTLSWHIVVRQPVEVALGSVADLRYHMLLLGVFMSLLLVFLANRVAISFSQPLQKLAQVAYRIDHGEETFNFTVRPFKLRELNELVSSIRGMTATLFERKHALEQVNRSLEDRIRERTAQLREANLQLAALATTDGLTGVANRRRFDEILEQEWERAKRAGTPLSLLMIDIDFFKQYNDHYGHQTGDTCLREVGRLVRDSIHRAGDAVARYGGEEFAAVLPGTPEEGALSFARALCQSMHARALPHARSPVGVLTFSVGAASMIPKPTEDASLLIARADQALYQAKRNGRNQAWLWEDARASHAYNQSSPTDT</sequence>
<comment type="caution">
    <text evidence="7">The sequence shown here is derived from an EMBL/GenBank/DDBJ whole genome shotgun (WGS) entry which is preliminary data.</text>
</comment>
<dbReference type="NCBIfam" id="TIGR00254">
    <property type="entry name" value="GGDEF"/>
    <property type="match status" value="1"/>
</dbReference>
<evidence type="ECO:0000313" key="7">
    <source>
        <dbReference type="EMBL" id="EGV28437.1"/>
    </source>
</evidence>
<evidence type="ECO:0000256" key="5">
    <source>
        <dbReference type="SAM" id="Phobius"/>
    </source>
</evidence>
<keyword evidence="8" id="KW-1185">Reference proteome</keyword>
<dbReference type="InterPro" id="IPR029787">
    <property type="entry name" value="Nucleotide_cyclase"/>
</dbReference>
<dbReference type="FunFam" id="3.30.70.270:FF:000001">
    <property type="entry name" value="Diguanylate cyclase domain protein"/>
    <property type="match status" value="1"/>
</dbReference>
<dbReference type="SUPFAM" id="SSF55073">
    <property type="entry name" value="Nucleotide cyclase"/>
    <property type="match status" value="1"/>
</dbReference>
<name>G2E689_9GAMM</name>
<dbReference type="InterPro" id="IPR043128">
    <property type="entry name" value="Rev_trsase/Diguanyl_cyclase"/>
</dbReference>
<dbReference type="Pfam" id="PF00990">
    <property type="entry name" value="GGDEF"/>
    <property type="match status" value="1"/>
</dbReference>
<dbReference type="GO" id="GO:1902201">
    <property type="term" value="P:negative regulation of bacterial-type flagellum-dependent cell motility"/>
    <property type="evidence" value="ECO:0007669"/>
    <property type="project" value="TreeGrafter"/>
</dbReference>
<feature type="transmembrane region" description="Helical" evidence="5">
    <location>
        <begin position="305"/>
        <end position="326"/>
    </location>
</feature>
<accession>G2E689</accession>
<dbReference type="Gene3D" id="3.30.70.270">
    <property type="match status" value="1"/>
</dbReference>
<dbReference type="SMART" id="SM00267">
    <property type="entry name" value="GGDEF"/>
    <property type="match status" value="1"/>
</dbReference>
<proteinExistence type="predicted"/>
<dbReference type="PANTHER" id="PTHR45138:SF9">
    <property type="entry name" value="DIGUANYLATE CYCLASE DGCM-RELATED"/>
    <property type="match status" value="1"/>
</dbReference>
<evidence type="ECO:0000256" key="2">
    <source>
        <dbReference type="ARBA" id="ARBA00012528"/>
    </source>
</evidence>
<dbReference type="GO" id="GO:0005886">
    <property type="term" value="C:plasma membrane"/>
    <property type="evidence" value="ECO:0007669"/>
    <property type="project" value="TreeGrafter"/>
</dbReference>
<dbReference type="GO" id="GO:0043709">
    <property type="term" value="P:cell adhesion involved in single-species biofilm formation"/>
    <property type="evidence" value="ECO:0007669"/>
    <property type="project" value="TreeGrafter"/>
</dbReference>
<dbReference type="PROSITE" id="PS50887">
    <property type="entry name" value="GGDEF"/>
    <property type="match status" value="1"/>
</dbReference>
<dbReference type="EMBL" id="AFWT01000038">
    <property type="protein sequence ID" value="EGV28437.1"/>
    <property type="molecule type" value="Genomic_DNA"/>
</dbReference>
<dbReference type="Proteomes" id="UP000004200">
    <property type="component" value="Unassembled WGS sequence"/>
</dbReference>
<feature type="transmembrane region" description="Helical" evidence="5">
    <location>
        <begin position="27"/>
        <end position="46"/>
    </location>
</feature>
<dbReference type="STRING" id="765913.ThidrDRAFT_3802"/>
<evidence type="ECO:0000256" key="3">
    <source>
        <dbReference type="ARBA" id="ARBA00034247"/>
    </source>
</evidence>
<dbReference type="GO" id="GO:0052621">
    <property type="term" value="F:diguanylate cyclase activity"/>
    <property type="evidence" value="ECO:0007669"/>
    <property type="project" value="UniProtKB-EC"/>
</dbReference>
<dbReference type="Gene3D" id="3.30.450.20">
    <property type="entry name" value="PAS domain"/>
    <property type="match status" value="1"/>
</dbReference>
<dbReference type="PANTHER" id="PTHR45138">
    <property type="entry name" value="REGULATORY COMPONENTS OF SENSORY TRANSDUCTION SYSTEM"/>
    <property type="match status" value="1"/>
</dbReference>
<dbReference type="OrthoDB" id="5496380at2"/>
<keyword evidence="5" id="KW-0812">Transmembrane</keyword>
<gene>
    <name evidence="7" type="ORF">ThidrDRAFT_3802</name>
</gene>
<dbReference type="EC" id="2.7.7.65" evidence="2"/>
<comment type="cofactor">
    <cofactor evidence="1">
        <name>Mg(2+)</name>
        <dbReference type="ChEBI" id="CHEBI:18420"/>
    </cofactor>
</comment>
<dbReference type="RefSeq" id="WP_007042515.1">
    <property type="nucleotide sequence ID" value="NZ_AFWT01000038.1"/>
</dbReference>
<dbReference type="InterPro" id="IPR050469">
    <property type="entry name" value="Diguanylate_Cyclase"/>
</dbReference>
<comment type="catalytic activity">
    <reaction evidence="3">
        <text>2 GTP = 3',3'-c-di-GMP + 2 diphosphate</text>
        <dbReference type="Rhea" id="RHEA:24898"/>
        <dbReference type="ChEBI" id="CHEBI:33019"/>
        <dbReference type="ChEBI" id="CHEBI:37565"/>
        <dbReference type="ChEBI" id="CHEBI:58805"/>
        <dbReference type="EC" id="2.7.7.65"/>
    </reaction>
</comment>
<dbReference type="AlphaFoldDB" id="G2E689"/>
<evidence type="ECO:0000256" key="1">
    <source>
        <dbReference type="ARBA" id="ARBA00001946"/>
    </source>
</evidence>
<dbReference type="Gene3D" id="6.10.340.10">
    <property type="match status" value="1"/>
</dbReference>
<protein>
    <recommendedName>
        <fullName evidence="2">diguanylate cyclase</fullName>
        <ecNumber evidence="2">2.7.7.65</ecNumber>
    </recommendedName>
</protein>
<dbReference type="eggNOG" id="COG3706">
    <property type="taxonomic scope" value="Bacteria"/>
</dbReference>
<keyword evidence="5" id="KW-1133">Transmembrane helix</keyword>
<keyword evidence="5" id="KW-0472">Membrane</keyword>
<evidence type="ECO:0000256" key="4">
    <source>
        <dbReference type="SAM" id="Coils"/>
    </source>
</evidence>
<organism evidence="7 8">
    <name type="scientific">Thiorhodococcus drewsii AZ1</name>
    <dbReference type="NCBI Taxonomy" id="765913"/>
    <lineage>
        <taxon>Bacteria</taxon>
        <taxon>Pseudomonadati</taxon>
        <taxon>Pseudomonadota</taxon>
        <taxon>Gammaproteobacteria</taxon>
        <taxon>Chromatiales</taxon>
        <taxon>Chromatiaceae</taxon>
        <taxon>Thiorhodococcus</taxon>
    </lineage>
</organism>
<evidence type="ECO:0000313" key="8">
    <source>
        <dbReference type="Proteomes" id="UP000004200"/>
    </source>
</evidence>
<evidence type="ECO:0000259" key="6">
    <source>
        <dbReference type="PROSITE" id="PS50887"/>
    </source>
</evidence>
<reference evidence="7 8" key="1">
    <citation type="submission" date="2011-06" db="EMBL/GenBank/DDBJ databases">
        <title>The draft genome of Thiorhodococcus drewsii AZ1.</title>
        <authorList>
            <consortium name="US DOE Joint Genome Institute (JGI-PGF)"/>
            <person name="Lucas S."/>
            <person name="Han J."/>
            <person name="Lapidus A."/>
            <person name="Cheng J.-F."/>
            <person name="Goodwin L."/>
            <person name="Pitluck S."/>
            <person name="Peters L."/>
            <person name="Land M.L."/>
            <person name="Hauser L."/>
            <person name="Vogl K."/>
            <person name="Liu Z."/>
            <person name="Imhoff J."/>
            <person name="Thiel V."/>
            <person name="Frigaard N.-U."/>
            <person name="Bryant D.A."/>
            <person name="Woyke T.J."/>
        </authorList>
    </citation>
    <scope>NUCLEOTIDE SEQUENCE [LARGE SCALE GENOMIC DNA]</scope>
    <source>
        <strain evidence="7 8">AZ1</strain>
    </source>
</reference>
<feature type="coiled-coil region" evidence="4">
    <location>
        <begin position="380"/>
        <end position="407"/>
    </location>
</feature>
<keyword evidence="4" id="KW-0175">Coiled coil</keyword>